<dbReference type="OrthoDB" id="10018316at2759"/>
<gene>
    <name evidence="3" type="primary">WDFY3_5</name>
    <name evidence="3" type="ORF">FJT64_018085</name>
</gene>
<reference evidence="3 4" key="1">
    <citation type="submission" date="2019-07" db="EMBL/GenBank/DDBJ databases">
        <title>Draft genome assembly of a fouling barnacle, Amphibalanus amphitrite (Darwin, 1854): The first reference genome for Thecostraca.</title>
        <authorList>
            <person name="Kim W."/>
        </authorList>
    </citation>
    <scope>NUCLEOTIDE SEQUENCE [LARGE SCALE GENOMIC DNA]</scope>
    <source>
        <strain evidence="3">SNU_AA5</strain>
        <tissue evidence="3">Soma without cirri and trophi</tissue>
    </source>
</reference>
<feature type="region of interest" description="Disordered" evidence="2">
    <location>
        <begin position="490"/>
        <end position="530"/>
    </location>
</feature>
<proteinExistence type="predicted"/>
<dbReference type="Proteomes" id="UP000440578">
    <property type="component" value="Unassembled WGS sequence"/>
</dbReference>
<feature type="compositionally biased region" description="Acidic residues" evidence="2">
    <location>
        <begin position="496"/>
        <end position="505"/>
    </location>
</feature>
<name>A0A6A4X0G7_AMPAM</name>
<dbReference type="InterPro" id="IPR051944">
    <property type="entry name" value="BEACH_domain_protein"/>
</dbReference>
<feature type="region of interest" description="Disordered" evidence="2">
    <location>
        <begin position="436"/>
        <end position="465"/>
    </location>
</feature>
<dbReference type="AlphaFoldDB" id="A0A6A4X0G7"/>
<dbReference type="PANTHER" id="PTHR46108">
    <property type="entry name" value="BLUE CHEESE"/>
    <property type="match status" value="1"/>
</dbReference>
<organism evidence="3 4">
    <name type="scientific">Amphibalanus amphitrite</name>
    <name type="common">Striped barnacle</name>
    <name type="synonym">Balanus amphitrite</name>
    <dbReference type="NCBI Taxonomy" id="1232801"/>
    <lineage>
        <taxon>Eukaryota</taxon>
        <taxon>Metazoa</taxon>
        <taxon>Ecdysozoa</taxon>
        <taxon>Arthropoda</taxon>
        <taxon>Crustacea</taxon>
        <taxon>Multicrustacea</taxon>
        <taxon>Cirripedia</taxon>
        <taxon>Thoracica</taxon>
        <taxon>Thoracicalcarea</taxon>
        <taxon>Balanomorpha</taxon>
        <taxon>Balanoidea</taxon>
        <taxon>Balanidae</taxon>
        <taxon>Amphibalaninae</taxon>
        <taxon>Amphibalanus</taxon>
    </lineage>
</organism>
<keyword evidence="4" id="KW-1185">Reference proteome</keyword>
<dbReference type="EMBL" id="VIIS01000268">
    <property type="protein sequence ID" value="KAF0311049.1"/>
    <property type="molecule type" value="Genomic_DNA"/>
</dbReference>
<evidence type="ECO:0000313" key="4">
    <source>
        <dbReference type="Proteomes" id="UP000440578"/>
    </source>
</evidence>
<comment type="caution">
    <text evidence="3">The sequence shown here is derived from an EMBL/GenBank/DDBJ whole genome shotgun (WGS) entry which is preliminary data.</text>
</comment>
<accession>A0A6A4X0G7</accession>
<keyword evidence="1" id="KW-0853">WD repeat</keyword>
<sequence>MLGSGIFKRDAHEVLDFIIKLIGQARRWSQTLPLDSVYHCLNRAVLYILSRPTDSVGEQLRVLEALHTLTNHRSLVFGSGNHDSEFFGALVYCLLQLTGGLKIITEAESRTVWHAIPSTLDPETNPNTAQGHNLMANAARRVWSELYIWKRPAVEEVFKVSLPLENNTAPDLDTVRASLQDPATRLWVAFLEGEKKCSYRPPWEIQAQLQTVSSKLQRVTGGLSRLAQRTRSRREDSVRARPSPLTPAEVELWTLQHIAGVRESVVTQFRQFKQSQKYMEDFIMDEWLRMERELTRERGLWGPSLDKWQLDTTEGPCRMRKRTVSDVTFYQRYPYRPDLETVVQVSTFYQRYPYRPDLETVVQVGTEYRVPTVHSTIGIRIDPIWRPWYRWVLSTNGTFYQRYPYRPDLETVVQRGAAKYKVPVCRDARAWSQQPRRRSLLGRTEAGRTAAAVDTMSMTEEEGTDCADIGEKLRQAGEWKRAGLRGSLRRRRLTSDPDEEPESLDLPDSATDGPAGGERQPSADVEDTSPDNQTLLRLLEHGEKVLGGGCSCAGIHCTLHHV</sequence>
<protein>
    <submittedName>
        <fullName evidence="3">WD repeat and FYVE domain-containing protein 3</fullName>
    </submittedName>
</protein>
<evidence type="ECO:0000313" key="3">
    <source>
        <dbReference type="EMBL" id="KAF0311049.1"/>
    </source>
</evidence>
<evidence type="ECO:0000256" key="1">
    <source>
        <dbReference type="ARBA" id="ARBA00022574"/>
    </source>
</evidence>
<dbReference type="PANTHER" id="PTHR46108:SF4">
    <property type="entry name" value="BLUE CHEESE"/>
    <property type="match status" value="1"/>
</dbReference>
<evidence type="ECO:0000256" key="2">
    <source>
        <dbReference type="SAM" id="MobiDB-lite"/>
    </source>
</evidence>